<reference evidence="2" key="1">
    <citation type="journal article" date="2023" name="Nat. Plants">
        <title>Single-cell RNA sequencing provides a high-resolution roadmap for understanding the multicellular compartmentation of specialized metabolism.</title>
        <authorList>
            <person name="Sun S."/>
            <person name="Shen X."/>
            <person name="Li Y."/>
            <person name="Li Y."/>
            <person name="Wang S."/>
            <person name="Li R."/>
            <person name="Zhang H."/>
            <person name="Shen G."/>
            <person name="Guo B."/>
            <person name="Wei J."/>
            <person name="Xu J."/>
            <person name="St-Pierre B."/>
            <person name="Chen S."/>
            <person name="Sun C."/>
        </authorList>
    </citation>
    <scope>NUCLEOTIDE SEQUENCE [LARGE SCALE GENOMIC DNA]</scope>
</reference>
<evidence type="ECO:0000313" key="1">
    <source>
        <dbReference type="EMBL" id="KAI5680915.1"/>
    </source>
</evidence>
<sequence length="144" mass="16725">MTIEHLIKDKLTRTSHVVIPNISSNILAKIIEYCKRVVTQPPWGENDVELKTFVLELVNDDNQTLFGLLVATDYLDIKGFLSLGCENVLDMIKRKNSENIRRLFNITPEVSPEEEERMRSTNPWAFNLVLYKESHKHTKENVKN</sequence>
<organism evidence="1 2">
    <name type="scientific">Catharanthus roseus</name>
    <name type="common">Madagascar periwinkle</name>
    <name type="synonym">Vinca rosea</name>
    <dbReference type="NCBI Taxonomy" id="4058"/>
    <lineage>
        <taxon>Eukaryota</taxon>
        <taxon>Viridiplantae</taxon>
        <taxon>Streptophyta</taxon>
        <taxon>Embryophyta</taxon>
        <taxon>Tracheophyta</taxon>
        <taxon>Spermatophyta</taxon>
        <taxon>Magnoliopsida</taxon>
        <taxon>eudicotyledons</taxon>
        <taxon>Gunneridae</taxon>
        <taxon>Pentapetalae</taxon>
        <taxon>asterids</taxon>
        <taxon>lamiids</taxon>
        <taxon>Gentianales</taxon>
        <taxon>Apocynaceae</taxon>
        <taxon>Rauvolfioideae</taxon>
        <taxon>Vinceae</taxon>
        <taxon>Catharanthinae</taxon>
        <taxon>Catharanthus</taxon>
    </lineage>
</organism>
<gene>
    <name evidence="1" type="ORF">M9H77_02142</name>
</gene>
<dbReference type="Proteomes" id="UP001060085">
    <property type="component" value="Linkage Group LG01"/>
</dbReference>
<dbReference type="EMBL" id="CM044701">
    <property type="protein sequence ID" value="KAI5680915.1"/>
    <property type="molecule type" value="Genomic_DNA"/>
</dbReference>
<name>A0ACC0C7J6_CATRO</name>
<comment type="caution">
    <text evidence="1">The sequence shown here is derived from an EMBL/GenBank/DDBJ whole genome shotgun (WGS) entry which is preliminary data.</text>
</comment>
<proteinExistence type="predicted"/>
<evidence type="ECO:0000313" key="2">
    <source>
        <dbReference type="Proteomes" id="UP001060085"/>
    </source>
</evidence>
<accession>A0ACC0C7J6</accession>
<keyword evidence="2" id="KW-1185">Reference proteome</keyword>
<protein>
    <submittedName>
        <fullName evidence="1">Uncharacterized protein</fullName>
    </submittedName>
</protein>